<name>A0A2R6RQC3_9APHY</name>
<evidence type="ECO:0000313" key="3">
    <source>
        <dbReference type="EMBL" id="PSS32216.1"/>
    </source>
</evidence>
<feature type="domain" description="Protein kinase" evidence="2">
    <location>
        <begin position="1"/>
        <end position="195"/>
    </location>
</feature>
<dbReference type="InterPro" id="IPR040976">
    <property type="entry name" value="Pkinase_fungal"/>
</dbReference>
<accession>A0A2R6RQC3</accession>
<keyword evidence="4" id="KW-1185">Reference proteome</keyword>
<dbReference type="InterPro" id="IPR000719">
    <property type="entry name" value="Prot_kinase_dom"/>
</dbReference>
<evidence type="ECO:0000256" key="1">
    <source>
        <dbReference type="SAM" id="MobiDB-lite"/>
    </source>
</evidence>
<dbReference type="GO" id="GO:0005524">
    <property type="term" value="F:ATP binding"/>
    <property type="evidence" value="ECO:0007669"/>
    <property type="project" value="InterPro"/>
</dbReference>
<reference evidence="3 4" key="1">
    <citation type="submission" date="2018-02" db="EMBL/GenBank/DDBJ databases">
        <title>Genome sequence of the basidiomycete white-rot fungus Phlebia centrifuga.</title>
        <authorList>
            <person name="Granchi Z."/>
            <person name="Peng M."/>
            <person name="de Vries R.P."/>
            <person name="Hilden K."/>
            <person name="Makela M.R."/>
            <person name="Grigoriev I."/>
            <person name="Riley R."/>
        </authorList>
    </citation>
    <scope>NUCLEOTIDE SEQUENCE [LARGE SCALE GENOMIC DNA]</scope>
    <source>
        <strain evidence="3 4">FBCC195</strain>
    </source>
</reference>
<gene>
    <name evidence="3" type="ORF">PHLCEN_2v2027</name>
</gene>
<dbReference type="Gene3D" id="1.10.510.10">
    <property type="entry name" value="Transferase(Phosphotransferase) domain 1"/>
    <property type="match status" value="1"/>
</dbReference>
<feature type="compositionally biased region" description="Basic residues" evidence="1">
    <location>
        <begin position="324"/>
        <end position="333"/>
    </location>
</feature>
<evidence type="ECO:0000259" key="2">
    <source>
        <dbReference type="PROSITE" id="PS50011"/>
    </source>
</evidence>
<feature type="non-terminal residue" evidence="3">
    <location>
        <position position="1"/>
    </location>
</feature>
<evidence type="ECO:0000313" key="4">
    <source>
        <dbReference type="Proteomes" id="UP000186601"/>
    </source>
</evidence>
<feature type="compositionally biased region" description="Pro residues" evidence="1">
    <location>
        <begin position="97"/>
        <end position="112"/>
    </location>
</feature>
<dbReference type="STRING" id="98765.A0A2R6RQC3"/>
<sequence length="333" mass="37277">KALHGFGWVHRDISAGNILIDNAGRARLVDLEYAKKVNDDNVAEIEVGTSKYMAVEVSDQGYHFRPSPDPLPPILKDYTLRATDFDPISDGDSAPNTPSPPTPISPPRPRQPITPFRYNPIHDFESLWWLATHLVLKIDALHINEKGPPPARSLDQLREQRNWSLFLSYDRIQRLLALTNPPKFQEILCALHPSVKPYGLALDNWRSRITSAHREAQKTPIPDTDAAMLGLYDAFSQDLFTMANALARKTVVTEESEKERLAQLATAAEVSETSATKRKLDTQIENHEDDRNPGGIDVAIPPRKKARISRPVRAIPVEGPAARTRSRTKANTQ</sequence>
<dbReference type="Pfam" id="PF17667">
    <property type="entry name" value="Pkinase_fungal"/>
    <property type="match status" value="1"/>
</dbReference>
<dbReference type="AlphaFoldDB" id="A0A2R6RQC3"/>
<protein>
    <recommendedName>
        <fullName evidence="2">Protein kinase domain-containing protein</fullName>
    </recommendedName>
</protein>
<dbReference type="InterPro" id="IPR011009">
    <property type="entry name" value="Kinase-like_dom_sf"/>
</dbReference>
<dbReference type="EMBL" id="MLYV02000185">
    <property type="protein sequence ID" value="PSS32216.1"/>
    <property type="molecule type" value="Genomic_DNA"/>
</dbReference>
<feature type="region of interest" description="Disordered" evidence="1">
    <location>
        <begin position="284"/>
        <end position="333"/>
    </location>
</feature>
<dbReference type="Proteomes" id="UP000186601">
    <property type="component" value="Unassembled WGS sequence"/>
</dbReference>
<dbReference type="SUPFAM" id="SSF56112">
    <property type="entry name" value="Protein kinase-like (PK-like)"/>
    <property type="match status" value="1"/>
</dbReference>
<dbReference type="GO" id="GO:0004672">
    <property type="term" value="F:protein kinase activity"/>
    <property type="evidence" value="ECO:0007669"/>
    <property type="project" value="InterPro"/>
</dbReference>
<proteinExistence type="predicted"/>
<comment type="caution">
    <text evidence="3">The sequence shown here is derived from an EMBL/GenBank/DDBJ whole genome shotgun (WGS) entry which is preliminary data.</text>
</comment>
<feature type="region of interest" description="Disordered" evidence="1">
    <location>
        <begin position="86"/>
        <end position="112"/>
    </location>
</feature>
<dbReference type="OrthoDB" id="2804159at2759"/>
<organism evidence="3 4">
    <name type="scientific">Hermanssonia centrifuga</name>
    <dbReference type="NCBI Taxonomy" id="98765"/>
    <lineage>
        <taxon>Eukaryota</taxon>
        <taxon>Fungi</taxon>
        <taxon>Dikarya</taxon>
        <taxon>Basidiomycota</taxon>
        <taxon>Agaricomycotina</taxon>
        <taxon>Agaricomycetes</taxon>
        <taxon>Polyporales</taxon>
        <taxon>Meruliaceae</taxon>
        <taxon>Hermanssonia</taxon>
    </lineage>
</organism>
<dbReference type="PROSITE" id="PS50011">
    <property type="entry name" value="PROTEIN_KINASE_DOM"/>
    <property type="match status" value="1"/>
</dbReference>